<evidence type="ECO:0000256" key="5">
    <source>
        <dbReference type="ARBA" id="ARBA00022840"/>
    </source>
</evidence>
<dbReference type="InterPro" id="IPR010323">
    <property type="entry name" value="DUF924"/>
</dbReference>
<keyword evidence="2" id="KW-0436">Ligase</keyword>
<dbReference type="Gene3D" id="3.40.50.620">
    <property type="entry name" value="HUPs"/>
    <property type="match status" value="1"/>
</dbReference>
<dbReference type="InParanoid" id="B7G6Z6"/>
<dbReference type="EMBL" id="CM000619">
    <property type="protein sequence ID" value="EEC45552.1"/>
    <property type="molecule type" value="Genomic_DNA"/>
</dbReference>
<dbReference type="Pfam" id="PF06041">
    <property type="entry name" value="DUF924"/>
    <property type="match status" value="1"/>
</dbReference>
<evidence type="ECO:0000256" key="6">
    <source>
        <dbReference type="ARBA" id="ARBA00048539"/>
    </source>
</evidence>
<dbReference type="eggNOG" id="ENOG502QS82">
    <property type="taxonomic scope" value="Eukaryota"/>
</dbReference>
<dbReference type="PaxDb" id="2850-Phatr48395"/>
<dbReference type="InterPro" id="IPR011063">
    <property type="entry name" value="TilS/TtcA_N"/>
</dbReference>
<dbReference type="EC" id="6.3.4.19" evidence="1"/>
<keyword evidence="4" id="KW-0547">Nucleotide-binding</keyword>
<dbReference type="GO" id="GO:0032267">
    <property type="term" value="F:tRNA(Ile)-lysidine synthase activity"/>
    <property type="evidence" value="ECO:0007669"/>
    <property type="project" value="UniProtKB-EC"/>
</dbReference>
<evidence type="ECO:0000313" key="9">
    <source>
        <dbReference type="Proteomes" id="UP000000759"/>
    </source>
</evidence>
<dbReference type="SUPFAM" id="SSF48452">
    <property type="entry name" value="TPR-like"/>
    <property type="match status" value="1"/>
</dbReference>
<evidence type="ECO:0000256" key="4">
    <source>
        <dbReference type="ARBA" id="ARBA00022741"/>
    </source>
</evidence>
<dbReference type="InterPro" id="IPR014729">
    <property type="entry name" value="Rossmann-like_a/b/a_fold"/>
</dbReference>
<protein>
    <recommendedName>
        <fullName evidence="1">tRNA(Ile)-lysidine synthetase</fullName>
        <ecNumber evidence="1">6.3.4.19</ecNumber>
    </recommendedName>
</protein>
<keyword evidence="9" id="KW-1185">Reference proteome</keyword>
<dbReference type="GO" id="GO:0005524">
    <property type="term" value="F:ATP binding"/>
    <property type="evidence" value="ECO:0007669"/>
    <property type="project" value="UniProtKB-KW"/>
</dbReference>
<feature type="domain" description="tRNA(Ile)-lysidine/2-thiocytidine synthase N-terminal" evidence="7">
    <location>
        <begin position="416"/>
        <end position="582"/>
    </location>
</feature>
<dbReference type="GeneID" id="7203589"/>
<evidence type="ECO:0000256" key="2">
    <source>
        <dbReference type="ARBA" id="ARBA00022598"/>
    </source>
</evidence>
<dbReference type="KEGG" id="pti:PHATRDRAFT_48395"/>
<dbReference type="HOGENOM" id="CLU_321976_0_0_1"/>
<dbReference type="PANTHER" id="PTHR43033:SF3">
    <property type="entry name" value="TRNA(ILE)-LYSIDINE SYNTHETASE"/>
    <property type="match status" value="1"/>
</dbReference>
<evidence type="ECO:0000256" key="1">
    <source>
        <dbReference type="ARBA" id="ARBA00013267"/>
    </source>
</evidence>
<accession>B7G6Z6</accession>
<dbReference type="STRING" id="556484.B7G6Z6"/>
<dbReference type="InterPro" id="IPR011990">
    <property type="entry name" value="TPR-like_helical_dom_sf"/>
</dbReference>
<dbReference type="Pfam" id="PF01171">
    <property type="entry name" value="ATP_bind_3"/>
    <property type="match status" value="1"/>
</dbReference>
<dbReference type="AlphaFoldDB" id="B7G6Z6"/>
<dbReference type="CDD" id="cd01992">
    <property type="entry name" value="TilS_N"/>
    <property type="match status" value="1"/>
</dbReference>
<dbReference type="RefSeq" id="XP_002182816.1">
    <property type="nucleotide sequence ID" value="XM_002182780.1"/>
</dbReference>
<dbReference type="HAMAP" id="MF_01161">
    <property type="entry name" value="tRNA_Ile_lys_synt"/>
    <property type="match status" value="1"/>
</dbReference>
<keyword evidence="3" id="KW-0819">tRNA processing</keyword>
<evidence type="ECO:0000259" key="7">
    <source>
        <dbReference type="Pfam" id="PF01171"/>
    </source>
</evidence>
<organism evidence="8 9">
    <name type="scientific">Phaeodactylum tricornutum (strain CCAP 1055/1)</name>
    <dbReference type="NCBI Taxonomy" id="556484"/>
    <lineage>
        <taxon>Eukaryota</taxon>
        <taxon>Sar</taxon>
        <taxon>Stramenopiles</taxon>
        <taxon>Ochrophyta</taxon>
        <taxon>Bacillariophyta</taxon>
        <taxon>Bacillariophyceae</taxon>
        <taxon>Bacillariophycidae</taxon>
        <taxon>Naviculales</taxon>
        <taxon>Phaeodactylaceae</taxon>
        <taxon>Phaeodactylum</taxon>
    </lineage>
</organism>
<dbReference type="Proteomes" id="UP000000759">
    <property type="component" value="Chromosome 17"/>
</dbReference>
<dbReference type="OrthoDB" id="434144at2759"/>
<dbReference type="InterPro" id="IPR012094">
    <property type="entry name" value="tRNA_Ile_lys_synt"/>
</dbReference>
<gene>
    <name evidence="8" type="ORF">PHATRDRAFT_48395</name>
</gene>
<keyword evidence="5" id="KW-0067">ATP-binding</keyword>
<reference evidence="8 9" key="1">
    <citation type="journal article" date="2008" name="Nature">
        <title>The Phaeodactylum genome reveals the evolutionary history of diatom genomes.</title>
        <authorList>
            <person name="Bowler C."/>
            <person name="Allen A.E."/>
            <person name="Badger J.H."/>
            <person name="Grimwood J."/>
            <person name="Jabbari K."/>
            <person name="Kuo A."/>
            <person name="Maheswari U."/>
            <person name="Martens C."/>
            <person name="Maumus F."/>
            <person name="Otillar R.P."/>
            <person name="Rayko E."/>
            <person name="Salamov A."/>
            <person name="Vandepoele K."/>
            <person name="Beszteri B."/>
            <person name="Gruber A."/>
            <person name="Heijde M."/>
            <person name="Katinka M."/>
            <person name="Mock T."/>
            <person name="Valentin K."/>
            <person name="Verret F."/>
            <person name="Berges J.A."/>
            <person name="Brownlee C."/>
            <person name="Cadoret J.P."/>
            <person name="Chiovitti A."/>
            <person name="Choi C.J."/>
            <person name="Coesel S."/>
            <person name="De Martino A."/>
            <person name="Detter J.C."/>
            <person name="Durkin C."/>
            <person name="Falciatore A."/>
            <person name="Fournet J."/>
            <person name="Haruta M."/>
            <person name="Huysman M.J."/>
            <person name="Jenkins B.D."/>
            <person name="Jiroutova K."/>
            <person name="Jorgensen R.E."/>
            <person name="Joubert Y."/>
            <person name="Kaplan A."/>
            <person name="Kroger N."/>
            <person name="Kroth P.G."/>
            <person name="La Roche J."/>
            <person name="Lindquist E."/>
            <person name="Lommer M."/>
            <person name="Martin-Jezequel V."/>
            <person name="Lopez P.J."/>
            <person name="Lucas S."/>
            <person name="Mangogna M."/>
            <person name="McGinnis K."/>
            <person name="Medlin L.K."/>
            <person name="Montsant A."/>
            <person name="Oudot-Le Secq M.P."/>
            <person name="Napoli C."/>
            <person name="Obornik M."/>
            <person name="Parker M.S."/>
            <person name="Petit J.L."/>
            <person name="Porcel B.M."/>
            <person name="Poulsen N."/>
            <person name="Robison M."/>
            <person name="Rychlewski L."/>
            <person name="Rynearson T.A."/>
            <person name="Schmutz J."/>
            <person name="Shapiro H."/>
            <person name="Siaut M."/>
            <person name="Stanley M."/>
            <person name="Sussman M.R."/>
            <person name="Taylor A.R."/>
            <person name="Vardi A."/>
            <person name="von Dassow P."/>
            <person name="Vyverman W."/>
            <person name="Willis A."/>
            <person name="Wyrwicz L.S."/>
            <person name="Rokhsar D.S."/>
            <person name="Weissenbach J."/>
            <person name="Armbrust E.V."/>
            <person name="Green B.R."/>
            <person name="Van de Peer Y."/>
            <person name="Grigoriev I.V."/>
        </authorList>
    </citation>
    <scope>NUCLEOTIDE SEQUENCE [LARGE SCALE GENOMIC DNA]</scope>
    <source>
        <strain evidence="8 9">CCAP 1055/1</strain>
    </source>
</reference>
<dbReference type="InterPro" id="IPR012795">
    <property type="entry name" value="tRNA_Ile_lys_synt_N"/>
</dbReference>
<dbReference type="Gene3D" id="1.20.58.320">
    <property type="entry name" value="TPR-like"/>
    <property type="match status" value="1"/>
</dbReference>
<dbReference type="GO" id="GO:0008033">
    <property type="term" value="P:tRNA processing"/>
    <property type="evidence" value="ECO:0007669"/>
    <property type="project" value="UniProtKB-KW"/>
</dbReference>
<proteinExistence type="inferred from homology"/>
<evidence type="ECO:0000313" key="8">
    <source>
        <dbReference type="EMBL" id="EEC45552.1"/>
    </source>
</evidence>
<comment type="catalytic activity">
    <reaction evidence="6">
        <text>cytidine(34) in tRNA(Ile2) + L-lysine + ATP = lysidine(34) in tRNA(Ile2) + AMP + diphosphate + H(+)</text>
        <dbReference type="Rhea" id="RHEA:43744"/>
        <dbReference type="Rhea" id="RHEA-COMP:10625"/>
        <dbReference type="Rhea" id="RHEA-COMP:10670"/>
        <dbReference type="ChEBI" id="CHEBI:15378"/>
        <dbReference type="ChEBI" id="CHEBI:30616"/>
        <dbReference type="ChEBI" id="CHEBI:32551"/>
        <dbReference type="ChEBI" id="CHEBI:33019"/>
        <dbReference type="ChEBI" id="CHEBI:82748"/>
        <dbReference type="ChEBI" id="CHEBI:83665"/>
        <dbReference type="ChEBI" id="CHEBI:456215"/>
        <dbReference type="EC" id="6.3.4.19"/>
    </reaction>
</comment>
<sequence length="770" mass="88312">MTTATSPYAPTRRQSFASVGSQSSSSIGTGKSRGLCVISLVWFILHFWRGKLGQLAVVQRLQTHLERLHVVASVALRPVLYILIQWTKTLHLKLLVHASLTPRPQTECKKTVESRNLKERIVENDQQLLEEHSMHGVSQEANNLHRTKEQLVLLQRFRENKTLIDDILHFWFGQYVPDQSQKKLWMISEQTKASRQRIDQRIASDYTGILKQLLGRERWGQWCEEADLYGWRGKLASIIVLDQFSRHIHRYFVENNIQTKDCLAEQSVMDSMAFQTAKMLVQEHHMEIQSGMIPLPMYIFALMPYRHQSGIDTVSFVQAQVEQANRLMSQFDGMLKRFRKATSRRMAILQDHGRLIGIGTTAELSDDAILERFPFAADMSTANKHPVLRTMQTFLKEQDSKLDINTGNSSNPKTRKIIISLSGGVDSMVIASALAHLRRSLGYNLQLTAVHIDYANRPDSKAEASYVERYCQQLEIEYHVRRIEEVTRGVTNRDEYEKRTREQARSEVDEEVGVMLGHHRGDLRENVLSNAHKGSGPLDLSGMTAVSINDGVIIHRPLLRLEKTVIFDYAHTFGVPYFKDTTPHWSTRGKLRNHLMPLLEEIYGEGSMNNLSNLAVESDDCRELVNTSTLKPFLDGLTLYPMGIRFKTACWKRNGLFFWKFVLRETLHSVGLGMFSDKSVASFLGRVQAETIREGWLQCRKDYAVYLQKNGHVYVFFPKSFPFRPSDAFKIPKDPVDFGASNAVHVGPWRIRSELLNVQDKATMIKRTKH</sequence>
<dbReference type="SUPFAM" id="SSF52402">
    <property type="entry name" value="Adenine nucleotide alpha hydrolases-like"/>
    <property type="match status" value="1"/>
</dbReference>
<dbReference type="PANTHER" id="PTHR43033">
    <property type="entry name" value="TRNA(ILE)-LYSIDINE SYNTHASE-RELATED"/>
    <property type="match status" value="1"/>
</dbReference>
<reference evidence="9" key="2">
    <citation type="submission" date="2008-08" db="EMBL/GenBank/DDBJ databases">
        <authorList>
            <consortium name="Diatom Consortium"/>
            <person name="Grigoriev I."/>
            <person name="Grimwood J."/>
            <person name="Kuo A."/>
            <person name="Otillar R.P."/>
            <person name="Salamov A."/>
            <person name="Detter J.C."/>
            <person name="Lindquist E."/>
            <person name="Shapiro H."/>
            <person name="Lucas S."/>
            <person name="Glavina del Rio T."/>
            <person name="Pitluck S."/>
            <person name="Rokhsar D."/>
            <person name="Bowler C."/>
        </authorList>
    </citation>
    <scope>GENOME REANNOTATION</scope>
    <source>
        <strain evidence="9">CCAP 1055/1</strain>
    </source>
</reference>
<evidence type="ECO:0000256" key="3">
    <source>
        <dbReference type="ARBA" id="ARBA00022694"/>
    </source>
</evidence>
<name>B7G6Z6_PHATC</name>
<dbReference type="NCBIfam" id="TIGR02432">
    <property type="entry name" value="lysidine_TilS_N"/>
    <property type="match status" value="1"/>
</dbReference>